<dbReference type="GO" id="GO:0003677">
    <property type="term" value="F:DNA binding"/>
    <property type="evidence" value="ECO:0007669"/>
    <property type="project" value="InterPro"/>
</dbReference>
<gene>
    <name evidence="4" type="ORF">ATK78_3208</name>
</gene>
<dbReference type="Pfam" id="PF00072">
    <property type="entry name" value="Response_reg"/>
    <property type="match status" value="1"/>
</dbReference>
<dbReference type="Gene3D" id="2.40.50.1020">
    <property type="entry name" value="LytTr DNA-binding domain"/>
    <property type="match status" value="1"/>
</dbReference>
<dbReference type="SUPFAM" id="SSF52172">
    <property type="entry name" value="CheY-like"/>
    <property type="match status" value="1"/>
</dbReference>
<name>A0A4R6SWD4_9SPHI</name>
<dbReference type="PANTHER" id="PTHR37299">
    <property type="entry name" value="TRANSCRIPTIONAL REGULATOR-RELATED"/>
    <property type="match status" value="1"/>
</dbReference>
<protein>
    <submittedName>
        <fullName evidence="4">LytTR family two component transcriptional regulator</fullName>
    </submittedName>
</protein>
<dbReference type="PANTHER" id="PTHR37299:SF1">
    <property type="entry name" value="STAGE 0 SPORULATION PROTEIN A HOMOLOG"/>
    <property type="match status" value="1"/>
</dbReference>
<dbReference type="Gene3D" id="3.40.50.2300">
    <property type="match status" value="1"/>
</dbReference>
<feature type="modified residue" description="4-aspartylphosphate" evidence="1">
    <location>
        <position position="56"/>
    </location>
</feature>
<sequence length="251" mass="28729">MIINCIAVDDEPAALNLVSSYINQTPFLQLSAKFNNALDALQHMHANPGLQLIFLDIRMADLNGVELARIIEQSDKRKSLRVIFTTAYDQYALEGFRVDALDYLVKPFSFVDFSKAAAKAYDYFVMMEGNQNPPDRGSPQIDEVKQYVYVKVEHQLVKVEIDDIRYIEGLKDYVKIYLRQAEKPLLTLTSLKKLQEKLPANQFLRLHRSFIVSTSAIKSATKTSVLIGDTTIYVSEQFKESFNEFLSKWVL</sequence>
<reference evidence="4 5" key="1">
    <citation type="submission" date="2019-03" db="EMBL/GenBank/DDBJ databases">
        <title>Genomic Encyclopedia of Archaeal and Bacterial Type Strains, Phase II (KMG-II): from individual species to whole genera.</title>
        <authorList>
            <person name="Goeker M."/>
        </authorList>
    </citation>
    <scope>NUCLEOTIDE SEQUENCE [LARGE SCALE GENOMIC DNA]</scope>
    <source>
        <strain evidence="4 5">DSM 19035</strain>
    </source>
</reference>
<dbReference type="PROSITE" id="PS50930">
    <property type="entry name" value="HTH_LYTTR"/>
    <property type="match status" value="1"/>
</dbReference>
<dbReference type="InterPro" id="IPR001789">
    <property type="entry name" value="Sig_transdc_resp-reg_receiver"/>
</dbReference>
<keyword evidence="5" id="KW-1185">Reference proteome</keyword>
<dbReference type="AlphaFoldDB" id="A0A4R6SWD4"/>
<dbReference type="OrthoDB" id="9787344at2"/>
<accession>A0A4R6SWD4</accession>
<dbReference type="EMBL" id="SNYC01000005">
    <property type="protein sequence ID" value="TDQ08691.1"/>
    <property type="molecule type" value="Genomic_DNA"/>
</dbReference>
<evidence type="ECO:0000313" key="5">
    <source>
        <dbReference type="Proteomes" id="UP000295620"/>
    </source>
</evidence>
<dbReference type="RefSeq" id="WP_133577041.1">
    <property type="nucleotide sequence ID" value="NZ_SNYC01000005.1"/>
</dbReference>
<evidence type="ECO:0000259" key="3">
    <source>
        <dbReference type="PROSITE" id="PS50930"/>
    </source>
</evidence>
<dbReference type="GO" id="GO:0000156">
    <property type="term" value="F:phosphorelay response regulator activity"/>
    <property type="evidence" value="ECO:0007669"/>
    <property type="project" value="InterPro"/>
</dbReference>
<proteinExistence type="predicted"/>
<organism evidence="4 5">
    <name type="scientific">Pedobacter metabolipauper</name>
    <dbReference type="NCBI Taxonomy" id="425513"/>
    <lineage>
        <taxon>Bacteria</taxon>
        <taxon>Pseudomonadati</taxon>
        <taxon>Bacteroidota</taxon>
        <taxon>Sphingobacteriia</taxon>
        <taxon>Sphingobacteriales</taxon>
        <taxon>Sphingobacteriaceae</taxon>
        <taxon>Pedobacter</taxon>
    </lineage>
</organism>
<feature type="domain" description="Response regulatory" evidence="2">
    <location>
        <begin position="4"/>
        <end position="121"/>
    </location>
</feature>
<dbReference type="Proteomes" id="UP000295620">
    <property type="component" value="Unassembled WGS sequence"/>
</dbReference>
<dbReference type="InterPro" id="IPR007492">
    <property type="entry name" value="LytTR_DNA-bd_dom"/>
</dbReference>
<comment type="caution">
    <text evidence="4">The sequence shown here is derived from an EMBL/GenBank/DDBJ whole genome shotgun (WGS) entry which is preliminary data.</text>
</comment>
<dbReference type="PROSITE" id="PS50110">
    <property type="entry name" value="RESPONSE_REGULATORY"/>
    <property type="match status" value="1"/>
</dbReference>
<dbReference type="Pfam" id="PF04397">
    <property type="entry name" value="LytTR"/>
    <property type="match status" value="1"/>
</dbReference>
<keyword evidence="1" id="KW-0597">Phosphoprotein</keyword>
<evidence type="ECO:0000256" key="1">
    <source>
        <dbReference type="PROSITE-ProRule" id="PRU00169"/>
    </source>
</evidence>
<dbReference type="SMART" id="SM00448">
    <property type="entry name" value="REC"/>
    <property type="match status" value="1"/>
</dbReference>
<feature type="domain" description="HTH LytTR-type" evidence="3">
    <location>
        <begin position="148"/>
        <end position="248"/>
    </location>
</feature>
<evidence type="ECO:0000259" key="2">
    <source>
        <dbReference type="PROSITE" id="PS50110"/>
    </source>
</evidence>
<evidence type="ECO:0000313" key="4">
    <source>
        <dbReference type="EMBL" id="TDQ08691.1"/>
    </source>
</evidence>
<dbReference type="InterPro" id="IPR046947">
    <property type="entry name" value="LytR-like"/>
</dbReference>
<dbReference type="SMART" id="SM00850">
    <property type="entry name" value="LytTR"/>
    <property type="match status" value="1"/>
</dbReference>
<dbReference type="InterPro" id="IPR011006">
    <property type="entry name" value="CheY-like_superfamily"/>
</dbReference>